<reference evidence="2" key="2">
    <citation type="submission" date="2020-11" db="EMBL/GenBank/DDBJ databases">
        <authorList>
            <person name="McCartney M.A."/>
            <person name="Auch B."/>
            <person name="Kono T."/>
            <person name="Mallez S."/>
            <person name="Becker A."/>
            <person name="Gohl D.M."/>
            <person name="Silverstein K.A.T."/>
            <person name="Koren S."/>
            <person name="Bechman K.B."/>
            <person name="Herman A."/>
            <person name="Abrahante J.E."/>
            <person name="Garbe J."/>
        </authorList>
    </citation>
    <scope>NUCLEOTIDE SEQUENCE</scope>
    <source>
        <strain evidence="2">Duluth1</strain>
        <tissue evidence="2">Whole animal</tissue>
    </source>
</reference>
<dbReference type="AlphaFoldDB" id="A0A9D4CJE5"/>
<dbReference type="EMBL" id="JAIWYP010000012">
    <property type="protein sequence ID" value="KAH3725821.1"/>
    <property type="molecule type" value="Genomic_DNA"/>
</dbReference>
<gene>
    <name evidence="2" type="ORF">DPMN_051670</name>
</gene>
<accession>A0A9D4CJE5</accession>
<feature type="transmembrane region" description="Helical" evidence="1">
    <location>
        <begin position="54"/>
        <end position="72"/>
    </location>
</feature>
<organism evidence="2 3">
    <name type="scientific">Dreissena polymorpha</name>
    <name type="common">Zebra mussel</name>
    <name type="synonym">Mytilus polymorpha</name>
    <dbReference type="NCBI Taxonomy" id="45954"/>
    <lineage>
        <taxon>Eukaryota</taxon>
        <taxon>Metazoa</taxon>
        <taxon>Spiralia</taxon>
        <taxon>Lophotrochozoa</taxon>
        <taxon>Mollusca</taxon>
        <taxon>Bivalvia</taxon>
        <taxon>Autobranchia</taxon>
        <taxon>Heteroconchia</taxon>
        <taxon>Euheterodonta</taxon>
        <taxon>Imparidentia</taxon>
        <taxon>Neoheterodontei</taxon>
        <taxon>Myida</taxon>
        <taxon>Dreissenoidea</taxon>
        <taxon>Dreissenidae</taxon>
        <taxon>Dreissena</taxon>
    </lineage>
</organism>
<proteinExistence type="predicted"/>
<keyword evidence="1" id="KW-0472">Membrane</keyword>
<comment type="caution">
    <text evidence="2">The sequence shown here is derived from an EMBL/GenBank/DDBJ whole genome shotgun (WGS) entry which is preliminary data.</text>
</comment>
<evidence type="ECO:0000313" key="2">
    <source>
        <dbReference type="EMBL" id="KAH3725821.1"/>
    </source>
</evidence>
<dbReference type="Proteomes" id="UP000828390">
    <property type="component" value="Unassembled WGS sequence"/>
</dbReference>
<protein>
    <submittedName>
        <fullName evidence="2">Uncharacterized protein</fullName>
    </submittedName>
</protein>
<sequence length="90" mass="9926">MLHGYGLECRFDNCSLSLSSFPTVDRLTRSELNLNDLMSSLIGPSLFFIARNSAVFSLMALMISLLSLLNWLTKSVKACLSTSFDDELAA</sequence>
<keyword evidence="1" id="KW-0812">Transmembrane</keyword>
<keyword evidence="3" id="KW-1185">Reference proteome</keyword>
<keyword evidence="1" id="KW-1133">Transmembrane helix</keyword>
<evidence type="ECO:0000256" key="1">
    <source>
        <dbReference type="SAM" id="Phobius"/>
    </source>
</evidence>
<evidence type="ECO:0000313" key="3">
    <source>
        <dbReference type="Proteomes" id="UP000828390"/>
    </source>
</evidence>
<reference evidence="2" key="1">
    <citation type="journal article" date="2019" name="bioRxiv">
        <title>The Genome of the Zebra Mussel, Dreissena polymorpha: A Resource for Invasive Species Research.</title>
        <authorList>
            <person name="McCartney M.A."/>
            <person name="Auch B."/>
            <person name="Kono T."/>
            <person name="Mallez S."/>
            <person name="Zhang Y."/>
            <person name="Obille A."/>
            <person name="Becker A."/>
            <person name="Abrahante J.E."/>
            <person name="Garbe J."/>
            <person name="Badalamenti J.P."/>
            <person name="Herman A."/>
            <person name="Mangelson H."/>
            <person name="Liachko I."/>
            <person name="Sullivan S."/>
            <person name="Sone E.D."/>
            <person name="Koren S."/>
            <person name="Silverstein K.A.T."/>
            <person name="Beckman K.B."/>
            <person name="Gohl D.M."/>
        </authorList>
    </citation>
    <scope>NUCLEOTIDE SEQUENCE</scope>
    <source>
        <strain evidence="2">Duluth1</strain>
        <tissue evidence="2">Whole animal</tissue>
    </source>
</reference>
<name>A0A9D4CJE5_DREPO</name>